<accession>A0ABW0RHW5</accession>
<dbReference type="PANTHER" id="PTHR37422">
    <property type="entry name" value="TEICHURONIC ACID BIOSYNTHESIS PROTEIN TUAE"/>
    <property type="match status" value="1"/>
</dbReference>
<evidence type="ECO:0000256" key="3">
    <source>
        <dbReference type="ARBA" id="ARBA00022989"/>
    </source>
</evidence>
<feature type="transmembrane region" description="Helical" evidence="5">
    <location>
        <begin position="177"/>
        <end position="194"/>
    </location>
</feature>
<name>A0ABW0RHW5_9GAMM</name>
<reference evidence="8" key="1">
    <citation type="journal article" date="2019" name="Int. J. Syst. Evol. Microbiol.">
        <title>The Global Catalogue of Microorganisms (GCM) 10K type strain sequencing project: providing services to taxonomists for standard genome sequencing and annotation.</title>
        <authorList>
            <consortium name="The Broad Institute Genomics Platform"/>
            <consortium name="The Broad Institute Genome Sequencing Center for Infectious Disease"/>
            <person name="Wu L."/>
            <person name="Ma J."/>
        </authorList>
    </citation>
    <scope>NUCLEOTIDE SEQUENCE [LARGE SCALE GENOMIC DNA]</scope>
    <source>
        <strain evidence="8">CGMCC 4.1799</strain>
    </source>
</reference>
<feature type="transmembrane region" description="Helical" evidence="5">
    <location>
        <begin position="345"/>
        <end position="363"/>
    </location>
</feature>
<comment type="caution">
    <text evidence="7">The sequence shown here is derived from an EMBL/GenBank/DDBJ whole genome shotgun (WGS) entry which is preliminary data.</text>
</comment>
<protein>
    <submittedName>
        <fullName evidence="7">O-antigen ligase family protein</fullName>
    </submittedName>
</protein>
<keyword evidence="7" id="KW-0436">Ligase</keyword>
<evidence type="ECO:0000256" key="2">
    <source>
        <dbReference type="ARBA" id="ARBA00022692"/>
    </source>
</evidence>
<keyword evidence="2 5" id="KW-0812">Transmembrane</keyword>
<evidence type="ECO:0000256" key="5">
    <source>
        <dbReference type="SAM" id="Phobius"/>
    </source>
</evidence>
<feature type="transmembrane region" description="Helical" evidence="5">
    <location>
        <begin position="223"/>
        <end position="241"/>
    </location>
</feature>
<evidence type="ECO:0000256" key="4">
    <source>
        <dbReference type="ARBA" id="ARBA00023136"/>
    </source>
</evidence>
<feature type="domain" description="O-antigen ligase-related" evidence="6">
    <location>
        <begin position="208"/>
        <end position="354"/>
    </location>
</feature>
<comment type="subcellular location">
    <subcellularLocation>
        <location evidence="1">Membrane</location>
        <topology evidence="1">Multi-pass membrane protein</topology>
    </subcellularLocation>
</comment>
<gene>
    <name evidence="7" type="ORF">ACFPQA_02980</name>
</gene>
<evidence type="ECO:0000259" key="6">
    <source>
        <dbReference type="Pfam" id="PF04932"/>
    </source>
</evidence>
<keyword evidence="3 5" id="KW-1133">Transmembrane helix</keyword>
<dbReference type="EMBL" id="JBHSNL010000001">
    <property type="protein sequence ID" value="MFC5544003.1"/>
    <property type="molecule type" value="Genomic_DNA"/>
</dbReference>
<dbReference type="Proteomes" id="UP001596055">
    <property type="component" value="Unassembled WGS sequence"/>
</dbReference>
<keyword evidence="8" id="KW-1185">Reference proteome</keyword>
<dbReference type="RefSeq" id="WP_248158205.1">
    <property type="nucleotide sequence ID" value="NZ_JAKZAJ010000003.1"/>
</dbReference>
<feature type="transmembrane region" description="Helical" evidence="5">
    <location>
        <begin position="407"/>
        <end position="424"/>
    </location>
</feature>
<dbReference type="GO" id="GO:0016874">
    <property type="term" value="F:ligase activity"/>
    <property type="evidence" value="ECO:0007669"/>
    <property type="project" value="UniProtKB-KW"/>
</dbReference>
<feature type="transmembrane region" description="Helical" evidence="5">
    <location>
        <begin position="83"/>
        <end position="102"/>
    </location>
</feature>
<keyword evidence="4 5" id="KW-0472">Membrane</keyword>
<feature type="transmembrane region" description="Helical" evidence="5">
    <location>
        <begin position="383"/>
        <end position="401"/>
    </location>
</feature>
<organism evidence="7 8">
    <name type="scientific">Marinobacter koreensis</name>
    <dbReference type="NCBI Taxonomy" id="335974"/>
    <lineage>
        <taxon>Bacteria</taxon>
        <taxon>Pseudomonadati</taxon>
        <taxon>Pseudomonadota</taxon>
        <taxon>Gammaproteobacteria</taxon>
        <taxon>Pseudomonadales</taxon>
        <taxon>Marinobacteraceae</taxon>
        <taxon>Marinobacter</taxon>
    </lineage>
</organism>
<feature type="transmembrane region" description="Helical" evidence="5">
    <location>
        <begin position="133"/>
        <end position="152"/>
    </location>
</feature>
<sequence>MSKFALLFLSLFFGGVFFALFINGAAAFILYEFVYFLNPDNRWWSAQIPGISYSFIASVLMLYALVVKYRFYTEKSPWGEQPAFKWMVLILTMYYLIAPFALSPAMHHTFTFNLTKLFVIIFVAYKLIHSEKLLNLAIWAYVLGATYIGYLATITGRNEFARVEGIGLVDAPDANDTAAAIVPAVVFLMYFAWLGNKKVKLLCVICGALIANGLVLINSRGAFLGVVGGAGLFLLFMLFSLKQRKGQRSMAILIVFLGLSGGLYVTDDQFWSRMQTLEKLDNQEESGSSRVNYWLTTFDMMEEHPMGMGVFGYNVLSPQYLTEEQVGPKGNRAVHSSWFQGLSEIGWLGIGIFFIFLASLYKISRKAKQWVIENGNSESYFHLLALECAFISYLIPATFINRFRAEILYWMILFLLIGIKVYFLQPRKKAIEDKSPADNPNVTRKGYSRP</sequence>
<dbReference type="Pfam" id="PF04932">
    <property type="entry name" value="Wzy_C"/>
    <property type="match status" value="1"/>
</dbReference>
<evidence type="ECO:0000313" key="8">
    <source>
        <dbReference type="Proteomes" id="UP001596055"/>
    </source>
</evidence>
<evidence type="ECO:0000256" key="1">
    <source>
        <dbReference type="ARBA" id="ARBA00004141"/>
    </source>
</evidence>
<feature type="transmembrane region" description="Helical" evidence="5">
    <location>
        <begin position="201"/>
        <end position="217"/>
    </location>
</feature>
<feature type="transmembrane region" description="Helical" evidence="5">
    <location>
        <begin position="248"/>
        <end position="266"/>
    </location>
</feature>
<dbReference type="InterPro" id="IPR051533">
    <property type="entry name" value="WaaL-like"/>
</dbReference>
<proteinExistence type="predicted"/>
<evidence type="ECO:0000313" key="7">
    <source>
        <dbReference type="EMBL" id="MFC5544003.1"/>
    </source>
</evidence>
<dbReference type="PANTHER" id="PTHR37422:SF23">
    <property type="entry name" value="TEICHURONIC ACID BIOSYNTHESIS PROTEIN TUAE"/>
    <property type="match status" value="1"/>
</dbReference>
<feature type="transmembrane region" description="Helical" evidence="5">
    <location>
        <begin position="108"/>
        <end position="128"/>
    </location>
</feature>
<dbReference type="InterPro" id="IPR007016">
    <property type="entry name" value="O-antigen_ligase-rel_domated"/>
</dbReference>
<feature type="transmembrane region" description="Helical" evidence="5">
    <location>
        <begin position="51"/>
        <end position="71"/>
    </location>
</feature>